<evidence type="ECO:0000313" key="2">
    <source>
        <dbReference type="EMBL" id="CAF5141775.1"/>
    </source>
</evidence>
<evidence type="ECO:0000313" key="3">
    <source>
        <dbReference type="Proteomes" id="UP000663848"/>
    </source>
</evidence>
<feature type="non-terminal residue" evidence="2">
    <location>
        <position position="1"/>
    </location>
</feature>
<protein>
    <submittedName>
        <fullName evidence="2">Uncharacterized protein</fullName>
    </submittedName>
</protein>
<dbReference type="EMBL" id="CAJOBR010091651">
    <property type="protein sequence ID" value="CAF5141775.1"/>
    <property type="molecule type" value="Genomic_DNA"/>
</dbReference>
<accession>A0A822FY63</accession>
<name>A0A822FY63_9BILA</name>
<organism evidence="2 3">
    <name type="scientific">Rotaria socialis</name>
    <dbReference type="NCBI Taxonomy" id="392032"/>
    <lineage>
        <taxon>Eukaryota</taxon>
        <taxon>Metazoa</taxon>
        <taxon>Spiralia</taxon>
        <taxon>Gnathifera</taxon>
        <taxon>Rotifera</taxon>
        <taxon>Eurotatoria</taxon>
        <taxon>Bdelloidea</taxon>
        <taxon>Philodinida</taxon>
        <taxon>Philodinidae</taxon>
        <taxon>Rotaria</taxon>
    </lineage>
</organism>
<sequence length="38" mass="4198">GCAGGVPHYTDATKHVRRGDIIVGYPNEEDYVYGNFLL</sequence>
<evidence type="ECO:0000313" key="1">
    <source>
        <dbReference type="EMBL" id="CAF5102695.1"/>
    </source>
</evidence>
<proteinExistence type="predicted"/>
<comment type="caution">
    <text evidence="2">The sequence shown here is derived from an EMBL/GenBank/DDBJ whole genome shotgun (WGS) entry which is preliminary data.</text>
</comment>
<reference evidence="2" key="1">
    <citation type="submission" date="2021-02" db="EMBL/GenBank/DDBJ databases">
        <authorList>
            <person name="Nowell W R."/>
        </authorList>
    </citation>
    <scope>NUCLEOTIDE SEQUENCE</scope>
</reference>
<dbReference type="Proteomes" id="UP000663848">
    <property type="component" value="Unassembled WGS sequence"/>
</dbReference>
<dbReference type="EMBL" id="CAJOBR010072069">
    <property type="protein sequence ID" value="CAF5102695.1"/>
    <property type="molecule type" value="Genomic_DNA"/>
</dbReference>
<dbReference type="AlphaFoldDB" id="A0A822FY63"/>
<gene>
    <name evidence="1" type="ORF">QYT958_LOCUS44930</name>
    <name evidence="2" type="ORF">QYT958_LOCUS47754</name>
</gene>